<reference evidence="3" key="1">
    <citation type="submission" date="2023-07" db="EMBL/GenBank/DDBJ databases">
        <title>30 novel species of actinomycetes from the DSMZ collection.</title>
        <authorList>
            <person name="Nouioui I."/>
        </authorList>
    </citation>
    <scope>NUCLEOTIDE SEQUENCE [LARGE SCALE GENOMIC DNA]</scope>
    <source>
        <strain evidence="3">DSM 44918</strain>
    </source>
</reference>
<proteinExistence type="predicted"/>
<dbReference type="Proteomes" id="UP001183420">
    <property type="component" value="Unassembled WGS sequence"/>
</dbReference>
<keyword evidence="3" id="KW-1185">Reference proteome</keyword>
<sequence length="125" mass="12324">MRRARILAATATAVLLAGTATAAAQGGGSTQGGDVKEVPAVEGVTPLAAHNQYTGTPTSLAPGTSGSAWVTCPPGEVPTGGGAGTSAFDIYLLDTRPSGSSWVVFGKNTGSTTQNISAYVICTVP</sequence>
<evidence type="ECO:0000313" key="3">
    <source>
        <dbReference type="Proteomes" id="UP001183420"/>
    </source>
</evidence>
<comment type="caution">
    <text evidence="2">The sequence shown here is derived from an EMBL/GenBank/DDBJ whole genome shotgun (WGS) entry which is preliminary data.</text>
</comment>
<evidence type="ECO:0000313" key="2">
    <source>
        <dbReference type="EMBL" id="MDT0316898.1"/>
    </source>
</evidence>
<keyword evidence="1" id="KW-0732">Signal</keyword>
<accession>A0ABU2LH44</accession>
<organism evidence="2 3">
    <name type="scientific">Streptomyces millisiae</name>
    <dbReference type="NCBI Taxonomy" id="3075542"/>
    <lineage>
        <taxon>Bacteria</taxon>
        <taxon>Bacillati</taxon>
        <taxon>Actinomycetota</taxon>
        <taxon>Actinomycetes</taxon>
        <taxon>Kitasatosporales</taxon>
        <taxon>Streptomycetaceae</taxon>
        <taxon>Streptomyces</taxon>
    </lineage>
</organism>
<feature type="signal peptide" evidence="1">
    <location>
        <begin position="1"/>
        <end position="22"/>
    </location>
</feature>
<evidence type="ECO:0000256" key="1">
    <source>
        <dbReference type="SAM" id="SignalP"/>
    </source>
</evidence>
<dbReference type="RefSeq" id="WP_311594629.1">
    <property type="nucleotide sequence ID" value="NZ_JAVREM010000001.1"/>
</dbReference>
<protein>
    <recommendedName>
        <fullName evidence="4">Ig-like domain-containing protein</fullName>
    </recommendedName>
</protein>
<feature type="chain" id="PRO_5045685516" description="Ig-like domain-containing protein" evidence="1">
    <location>
        <begin position="23"/>
        <end position="125"/>
    </location>
</feature>
<dbReference type="EMBL" id="JAVREM010000001">
    <property type="protein sequence ID" value="MDT0316898.1"/>
    <property type="molecule type" value="Genomic_DNA"/>
</dbReference>
<gene>
    <name evidence="2" type="ORF">RNC47_00945</name>
</gene>
<name>A0ABU2LH44_9ACTN</name>
<evidence type="ECO:0008006" key="4">
    <source>
        <dbReference type="Google" id="ProtNLM"/>
    </source>
</evidence>